<name>A0A2H3KWT3_9FLAO</name>
<accession>A0A2H3KWT3</accession>
<evidence type="ECO:0000256" key="1">
    <source>
        <dbReference type="SAM" id="Coils"/>
    </source>
</evidence>
<protein>
    <submittedName>
        <fullName evidence="2">Uncharacterized protein</fullName>
    </submittedName>
</protein>
<comment type="caution">
    <text evidence="2">The sequence shown here is derived from an EMBL/GenBank/DDBJ whole genome shotgun (WGS) entry which is preliminary data.</text>
</comment>
<proteinExistence type="predicted"/>
<organism evidence="2 3">
    <name type="scientific">Flavobacterium branchiophilum</name>
    <dbReference type="NCBI Taxonomy" id="55197"/>
    <lineage>
        <taxon>Bacteria</taxon>
        <taxon>Pseudomonadati</taxon>
        <taxon>Bacteroidota</taxon>
        <taxon>Flavobacteriia</taxon>
        <taxon>Flavobacteriales</taxon>
        <taxon>Flavobacteriaceae</taxon>
        <taxon>Flavobacterium</taxon>
    </lineage>
</organism>
<reference evidence="2 3" key="1">
    <citation type="submission" date="2017-09" db="EMBL/GenBank/DDBJ databases">
        <title>Whole genomes of Flavobacteriaceae.</title>
        <authorList>
            <person name="Stine C."/>
            <person name="Li C."/>
            <person name="Tadesse D."/>
        </authorList>
    </citation>
    <scope>NUCLEOTIDE SEQUENCE [LARGE SCALE GENOMIC DNA]</scope>
    <source>
        <strain evidence="2 3">ATCC 35036</strain>
    </source>
</reference>
<keyword evidence="1" id="KW-0175">Coiled coil</keyword>
<sequence>GLTTLQNKLNVNGKTVINAVLSGTEDNFEAYPLTVSGSNQGIAIQLQAAIPDTTNNFISFLDQSGNAIGAIEGQTAGDVATDAQYIYDTVLLTSTIALDAVKVGLAAIPIVSGGLGAVVGVDAGGLAAETATLVFDTAQLPIYQSFAFSSLGVTYSSGSADYAEWLPRLNANESIEEGDIVGVFGGKISKNTKNTKQFMVVSTKPALLGNVQPKELEPLFEKVAFMGQIPVKVRGLVLVGDYIIPSSLEDGVGIAVSPNDIKLEQYSSIVGVAWSSAFSDLAINKVNLAIGLNHNDMSKVIEKQSDKIKTLENRIDNIEKMLHNGIVKNNIDPIIIEGDNTIKNTKKDLIIKYLPNELNESMIMSIISKLNDNNNTIYKIPESLKYQNTFINNIKQKYKEIYNNIIKNL</sequence>
<dbReference type="Gene3D" id="2.40.300.10">
    <property type="entry name" value="Head decoration protein D"/>
    <property type="match status" value="1"/>
</dbReference>
<dbReference type="RefSeq" id="WP_223302279.1">
    <property type="nucleotide sequence ID" value="NZ_PCMW01000031.1"/>
</dbReference>
<feature type="coiled-coil region" evidence="1">
    <location>
        <begin position="294"/>
        <end position="321"/>
    </location>
</feature>
<gene>
    <name evidence="2" type="ORF">B0A77_05350</name>
</gene>
<evidence type="ECO:0000313" key="3">
    <source>
        <dbReference type="Proteomes" id="UP000220828"/>
    </source>
</evidence>
<dbReference type="AlphaFoldDB" id="A0A2H3KWT3"/>
<evidence type="ECO:0000313" key="2">
    <source>
        <dbReference type="EMBL" id="PDS25224.1"/>
    </source>
</evidence>
<feature type="non-terminal residue" evidence="2">
    <location>
        <position position="1"/>
    </location>
</feature>
<dbReference type="EMBL" id="PCMW01000031">
    <property type="protein sequence ID" value="PDS25224.1"/>
    <property type="molecule type" value="Genomic_DNA"/>
</dbReference>
<dbReference type="Proteomes" id="UP000220828">
    <property type="component" value="Unassembled WGS sequence"/>
</dbReference>